<dbReference type="GO" id="GO:0007131">
    <property type="term" value="P:reciprocal meiotic recombination"/>
    <property type="evidence" value="ECO:0007669"/>
    <property type="project" value="TreeGrafter"/>
</dbReference>
<comment type="caution">
    <text evidence="2">The sequence shown here is derived from an EMBL/GenBank/DDBJ whole genome shotgun (WGS) entry which is preliminary data.</text>
</comment>
<evidence type="ECO:0000313" key="3">
    <source>
        <dbReference type="Proteomes" id="UP000785679"/>
    </source>
</evidence>
<gene>
    <name evidence="2" type="ORF">FGO68_gene16062</name>
</gene>
<keyword evidence="1" id="KW-0472">Membrane</keyword>
<evidence type="ECO:0000256" key="1">
    <source>
        <dbReference type="SAM" id="Phobius"/>
    </source>
</evidence>
<dbReference type="PANTHER" id="PTHR31398">
    <property type="entry name" value="MEIOTIC NUCLEAR DIVISION PROTEIN 1 HOMOLOG"/>
    <property type="match status" value="1"/>
</dbReference>
<organism evidence="2 3">
    <name type="scientific">Halteria grandinella</name>
    <dbReference type="NCBI Taxonomy" id="5974"/>
    <lineage>
        <taxon>Eukaryota</taxon>
        <taxon>Sar</taxon>
        <taxon>Alveolata</taxon>
        <taxon>Ciliophora</taxon>
        <taxon>Intramacronucleata</taxon>
        <taxon>Spirotrichea</taxon>
        <taxon>Stichotrichia</taxon>
        <taxon>Sporadotrichida</taxon>
        <taxon>Halteriidae</taxon>
        <taxon>Halteria</taxon>
    </lineage>
</organism>
<sequence>MEEVIEHKVSRPSLFSTFGSWINRRLESIDRYGHPVSLTYKGDQKYKSSFGGMISLIGILSILVYFGLEMAAVFNRSNSKIETITVKKDLADPSLSTPLELNIDSFNFGIKVQYVGSDPSVYKWFDQNQIDRYFSVLLVTQKIIVYDTPLPDGNSREVSQLEHLTKKCPYLKPGQIASNDQIKDYTCPEEDFAAQLKGASTYGESYWLRIQINRCQERILQRHHPNKNWTCINDKNKTDALMKTLEIQLLLMNKYFDQNEYNESPIKTAYRTYVFYAGSLQALPIQYFSVTRNQIFLDDSIISNAIGMKQRNLEYATFQPLYNTLVERSDLSFSTVAGFNFLLDNEEKLIKRQTYTIFDAFSSTGGFYNVLSGFLSLIVSSIGLQQNLLFSTLINKFIFLKPNKNRKRAKITVAAQLNKPESVMIQSMSDDLSMESFDSHRPAKSIVDHLLQSILTLRHLTLTKLQIFIYCIRQRFKCKANKRENVFTKAKQNMEKCLEVEQIIERLNKVDYLERVLLKIHQQQMEQFARQGNIIEFEESSGDESKILIDEIDLRKNLNSIINDQSEKGKAIVSQLLTNFKGKEDWGLKDI</sequence>
<keyword evidence="1" id="KW-0812">Transmembrane</keyword>
<keyword evidence="3" id="KW-1185">Reference proteome</keyword>
<dbReference type="GO" id="GO:0005634">
    <property type="term" value="C:nucleus"/>
    <property type="evidence" value="ECO:0007669"/>
    <property type="project" value="TreeGrafter"/>
</dbReference>
<keyword evidence="1" id="KW-1133">Transmembrane helix</keyword>
<protein>
    <submittedName>
        <fullName evidence="2">Uncharacterized protein</fullName>
    </submittedName>
</protein>
<feature type="transmembrane region" description="Helical" evidence="1">
    <location>
        <begin position="50"/>
        <end position="68"/>
    </location>
</feature>
<accession>A0A8J8NV59</accession>
<dbReference type="AlphaFoldDB" id="A0A8J8NV59"/>
<reference evidence="2" key="1">
    <citation type="submission" date="2019-06" db="EMBL/GenBank/DDBJ databases">
        <authorList>
            <person name="Zheng W."/>
        </authorList>
    </citation>
    <scope>NUCLEOTIDE SEQUENCE</scope>
    <source>
        <strain evidence="2">QDHG01</strain>
    </source>
</reference>
<dbReference type="EMBL" id="RRYP01006716">
    <property type="protein sequence ID" value="TNV81000.1"/>
    <property type="molecule type" value="Genomic_DNA"/>
</dbReference>
<name>A0A8J8NV59_HALGN</name>
<dbReference type="OrthoDB" id="292498at2759"/>
<evidence type="ECO:0000313" key="2">
    <source>
        <dbReference type="EMBL" id="TNV81000.1"/>
    </source>
</evidence>
<proteinExistence type="predicted"/>
<dbReference type="PANTHER" id="PTHR31398:SF0">
    <property type="entry name" value="MEIOTIC NUCLEAR DIVISION PROTEIN 1 HOMOLOG"/>
    <property type="match status" value="1"/>
</dbReference>
<dbReference type="Proteomes" id="UP000785679">
    <property type="component" value="Unassembled WGS sequence"/>
</dbReference>